<evidence type="ECO:0000313" key="2">
    <source>
        <dbReference type="Proteomes" id="UP001152795"/>
    </source>
</evidence>
<dbReference type="PANTHER" id="PTHR30244">
    <property type="entry name" value="TRANSAMINASE"/>
    <property type="match status" value="1"/>
</dbReference>
<dbReference type="EMBL" id="CACRXK020020142">
    <property type="protein sequence ID" value="CAB4034467.1"/>
    <property type="molecule type" value="Genomic_DNA"/>
</dbReference>
<dbReference type="Pfam" id="PF01041">
    <property type="entry name" value="DegT_DnrJ_EryC1"/>
    <property type="match status" value="1"/>
</dbReference>
<dbReference type="GO" id="GO:0030170">
    <property type="term" value="F:pyridoxal phosphate binding"/>
    <property type="evidence" value="ECO:0007669"/>
    <property type="project" value="TreeGrafter"/>
</dbReference>
<gene>
    <name evidence="1" type="ORF">PACLA_8A016669</name>
</gene>
<dbReference type="InterPro" id="IPR015422">
    <property type="entry name" value="PyrdxlP-dep_Trfase_small"/>
</dbReference>
<sequence length="463" mass="53039">MDHHGCLFLDATWKDMLRAFWYTTQEGDRVKTTQELEALFGGLDKCLACFSVRSALDLFLSVMQFPKGSEILMTAINIPDMVYILEHHGLSIVPIDIDLGTLCPRYEDMKSLVTPRTVAILSAHIYGRWTNMDDIIKVAQEHQLFVLEDCAESFSGLSDLGHPQSDLTFFSFGAIKYATAMGGAIVKVRDPEMLQKMRTKLLTYPIFCESDYVERLFRYSVVMFLANNPLVTKVGVRFMHYFGIDYKETIVSLLRGFPGNIIKKVRHQPSTSMLRMMLHKLRQFDDKDHAQAKVNGDFVLDSLFQDILIPGCNADTMNYWLFPILVDSPAEWVKELEREKIEAYNGITQLNLVKPKFHKRSHTPDDEYTEVLPEHPSNAGSSHERKTDCTDFGCINHNNADLYPHKAKFLIDHVLYLPVHKRVPLKDLEYLCQGVLKVAQRRHSGVAKPKECLLDEFKKLAKL</sequence>
<keyword evidence="2" id="KW-1185">Reference proteome</keyword>
<evidence type="ECO:0000313" key="1">
    <source>
        <dbReference type="EMBL" id="CAB4034467.1"/>
    </source>
</evidence>
<dbReference type="OrthoDB" id="5955158at2759"/>
<organism evidence="1 2">
    <name type="scientific">Paramuricea clavata</name>
    <name type="common">Red gorgonian</name>
    <name type="synonym">Violescent sea-whip</name>
    <dbReference type="NCBI Taxonomy" id="317549"/>
    <lineage>
        <taxon>Eukaryota</taxon>
        <taxon>Metazoa</taxon>
        <taxon>Cnidaria</taxon>
        <taxon>Anthozoa</taxon>
        <taxon>Octocorallia</taxon>
        <taxon>Malacalcyonacea</taxon>
        <taxon>Plexauridae</taxon>
        <taxon>Paramuricea</taxon>
    </lineage>
</organism>
<name>A0A6S7JSB1_PARCT</name>
<dbReference type="Gene3D" id="3.90.1150.10">
    <property type="entry name" value="Aspartate Aminotransferase, domain 1"/>
    <property type="match status" value="1"/>
</dbReference>
<dbReference type="Gene3D" id="3.40.640.10">
    <property type="entry name" value="Type I PLP-dependent aspartate aminotransferase-like (Major domain)"/>
    <property type="match status" value="1"/>
</dbReference>
<dbReference type="GO" id="GO:0000271">
    <property type="term" value="P:polysaccharide biosynthetic process"/>
    <property type="evidence" value="ECO:0007669"/>
    <property type="project" value="TreeGrafter"/>
</dbReference>
<dbReference type="InterPro" id="IPR000653">
    <property type="entry name" value="DegT/StrS_aminotransferase"/>
</dbReference>
<proteinExistence type="predicted"/>
<dbReference type="AlphaFoldDB" id="A0A6S7JSB1"/>
<dbReference type="Proteomes" id="UP001152795">
    <property type="component" value="Unassembled WGS sequence"/>
</dbReference>
<accession>A0A6S7JSB1</accession>
<dbReference type="PANTHER" id="PTHR30244:SF34">
    <property type="entry name" value="DTDP-4-AMINO-4,6-DIDEOXYGALACTOSE TRANSAMINASE"/>
    <property type="match status" value="1"/>
</dbReference>
<dbReference type="InterPro" id="IPR015424">
    <property type="entry name" value="PyrdxlP-dep_Trfase"/>
</dbReference>
<dbReference type="SUPFAM" id="SSF53383">
    <property type="entry name" value="PLP-dependent transferases"/>
    <property type="match status" value="1"/>
</dbReference>
<dbReference type="InterPro" id="IPR015421">
    <property type="entry name" value="PyrdxlP-dep_Trfase_major"/>
</dbReference>
<comment type="caution">
    <text evidence="1">The sequence shown here is derived from an EMBL/GenBank/DDBJ whole genome shotgun (WGS) entry which is preliminary data.</text>
</comment>
<dbReference type="FunFam" id="3.40.640.10:FF:000227">
    <property type="entry name" value="Predicted protein"/>
    <property type="match status" value="1"/>
</dbReference>
<reference evidence="1" key="1">
    <citation type="submission" date="2020-04" db="EMBL/GenBank/DDBJ databases">
        <authorList>
            <person name="Alioto T."/>
            <person name="Alioto T."/>
            <person name="Gomez Garrido J."/>
        </authorList>
    </citation>
    <scope>NUCLEOTIDE SEQUENCE</scope>
    <source>
        <strain evidence="1">A484AB</strain>
    </source>
</reference>
<dbReference type="GO" id="GO:0008483">
    <property type="term" value="F:transaminase activity"/>
    <property type="evidence" value="ECO:0007669"/>
    <property type="project" value="TreeGrafter"/>
</dbReference>
<protein>
    <submittedName>
        <fullName evidence="1">Innexin unc-9</fullName>
    </submittedName>
</protein>